<evidence type="ECO:0000256" key="4">
    <source>
        <dbReference type="ARBA" id="ARBA00022448"/>
    </source>
</evidence>
<proteinExistence type="inferred from homology"/>
<dbReference type="Gene3D" id="3.40.1380.10">
    <property type="match status" value="1"/>
</dbReference>
<evidence type="ECO:0000256" key="2">
    <source>
        <dbReference type="ARBA" id="ARBA00004170"/>
    </source>
</evidence>
<organism evidence="11 12">
    <name type="scientific">Halomonas aestuarii</name>
    <dbReference type="NCBI Taxonomy" id="1897729"/>
    <lineage>
        <taxon>Bacteria</taxon>
        <taxon>Pseudomonadati</taxon>
        <taxon>Pseudomonadota</taxon>
        <taxon>Gammaproteobacteria</taxon>
        <taxon>Oceanospirillales</taxon>
        <taxon>Halomonadaceae</taxon>
        <taxon>Halomonas</taxon>
    </lineage>
</organism>
<dbReference type="PRINTS" id="PR00126">
    <property type="entry name" value="ATPASEGAMMA"/>
</dbReference>
<dbReference type="InterPro" id="IPR000131">
    <property type="entry name" value="ATP_synth_F1_gsu"/>
</dbReference>
<dbReference type="AlphaFoldDB" id="A0A1J0VE56"/>
<keyword evidence="7" id="KW-0472">Membrane</keyword>
<dbReference type="CDD" id="cd12151">
    <property type="entry name" value="F1-ATPase_gamma"/>
    <property type="match status" value="1"/>
</dbReference>
<comment type="subcellular location">
    <subcellularLocation>
        <location evidence="2">Membrane</location>
        <topology evidence="2">Peripheral membrane protein</topology>
    </subcellularLocation>
</comment>
<evidence type="ECO:0000256" key="7">
    <source>
        <dbReference type="ARBA" id="ARBA00023136"/>
    </source>
</evidence>
<dbReference type="SUPFAM" id="SSF52943">
    <property type="entry name" value="ATP synthase (F1-ATPase), gamma subunit"/>
    <property type="match status" value="1"/>
</dbReference>
<dbReference type="GO" id="GO:0045259">
    <property type="term" value="C:proton-transporting ATP synthase complex"/>
    <property type="evidence" value="ECO:0007669"/>
    <property type="project" value="UniProtKB-KW"/>
</dbReference>
<evidence type="ECO:0000256" key="1">
    <source>
        <dbReference type="ARBA" id="ARBA00003456"/>
    </source>
</evidence>
<dbReference type="RefSeq" id="WP_071942309.1">
    <property type="nucleotide sequence ID" value="NZ_CP018139.1"/>
</dbReference>
<comment type="similarity">
    <text evidence="3">Belongs to the ATPase gamma chain family.</text>
</comment>
<evidence type="ECO:0000256" key="3">
    <source>
        <dbReference type="ARBA" id="ARBA00007681"/>
    </source>
</evidence>
<reference evidence="12" key="1">
    <citation type="submission" date="2016-11" db="EMBL/GenBank/DDBJ databases">
        <title>Halolamina sediminis sp. nov., an extremely halophilic archaeon isolated from solar salt.</title>
        <authorList>
            <person name="Koh H.-W."/>
            <person name="Rani S."/>
            <person name="Park S.-J."/>
        </authorList>
    </citation>
    <scope>NUCLEOTIDE SEQUENCE [LARGE SCALE GENOMIC DNA]</scope>
    <source>
        <strain evidence="12">Hb3</strain>
    </source>
</reference>
<evidence type="ECO:0000313" key="12">
    <source>
        <dbReference type="Proteomes" id="UP000181985"/>
    </source>
</evidence>
<gene>
    <name evidence="11" type="ORF">BOX17_04755</name>
</gene>
<evidence type="ECO:0000313" key="11">
    <source>
        <dbReference type="EMBL" id="APE30323.1"/>
    </source>
</evidence>
<keyword evidence="12" id="KW-1185">Reference proteome</keyword>
<evidence type="ECO:0000256" key="10">
    <source>
        <dbReference type="SAM" id="MobiDB-lite"/>
    </source>
</evidence>
<name>A0A1J0VE56_9GAMM</name>
<dbReference type="EMBL" id="CP018139">
    <property type="protein sequence ID" value="APE30323.1"/>
    <property type="molecule type" value="Genomic_DNA"/>
</dbReference>
<keyword evidence="9" id="KW-0066">ATP synthesis</keyword>
<dbReference type="Pfam" id="PF00231">
    <property type="entry name" value="ATP-synt"/>
    <property type="match status" value="1"/>
</dbReference>
<dbReference type="Proteomes" id="UP000181985">
    <property type="component" value="Chromosome"/>
</dbReference>
<dbReference type="GO" id="GO:0046933">
    <property type="term" value="F:proton-transporting ATP synthase activity, rotational mechanism"/>
    <property type="evidence" value="ECO:0007669"/>
    <property type="project" value="InterPro"/>
</dbReference>
<dbReference type="KEGG" id="hsi:BOX17_04755"/>
<evidence type="ECO:0000256" key="6">
    <source>
        <dbReference type="ARBA" id="ARBA00023065"/>
    </source>
</evidence>
<keyword evidence="4" id="KW-0813">Transport</keyword>
<sequence length="341" mass="36796">MTQTLEALSRRDETLTSIRGIVHTMKTISAINAVPYERAARSIEAYHRTVRRGLQAFVARTGPIAMPAVEPAESIVVVFGSDHGLCGNYNELLAEKVQSELGPTTAGRAALRVLCVGAQMNDALAGQGLSPESVLLPPASADGIGRLAGSIVTRLDEIGGGEPHHRKVTLAFTQRAGRGQHEPVLMPLLPLGQAFLSELADRPWHSRSLPDYSMPSAELFAALLRSHIFASVFRASAEAMVTENAARLALMQQAEQSVDDRLDEVKGQLRTVRQDDITTELLDVIIGFEALRSSSRKPPPQLSSQDVPPDLKVRPQGRRSGAAALNERRCESRPGRRGGPG</sequence>
<keyword evidence="6" id="KW-0406">Ion transport</keyword>
<keyword evidence="5" id="KW-0375">Hydrogen ion transport</keyword>
<evidence type="ECO:0000256" key="8">
    <source>
        <dbReference type="ARBA" id="ARBA00023196"/>
    </source>
</evidence>
<dbReference type="InterPro" id="IPR035968">
    <property type="entry name" value="ATP_synth_F1_ATPase_gsu"/>
</dbReference>
<feature type="region of interest" description="Disordered" evidence="10">
    <location>
        <begin position="294"/>
        <end position="341"/>
    </location>
</feature>
<evidence type="ECO:0000256" key="5">
    <source>
        <dbReference type="ARBA" id="ARBA00022781"/>
    </source>
</evidence>
<protein>
    <submittedName>
        <fullName evidence="11">ATPase</fullName>
    </submittedName>
</protein>
<dbReference type="OrthoDB" id="9812769at2"/>
<keyword evidence="8" id="KW-0139">CF(1)</keyword>
<dbReference type="Gene3D" id="1.10.287.80">
    <property type="entry name" value="ATP synthase, gamma subunit, helix hairpin domain"/>
    <property type="match status" value="1"/>
</dbReference>
<evidence type="ECO:0000256" key="9">
    <source>
        <dbReference type="ARBA" id="ARBA00023310"/>
    </source>
</evidence>
<accession>A0A1J0VE56</accession>
<comment type="function">
    <text evidence="1">Produces ATP from ADP in the presence of a proton gradient across the membrane. The gamma chain is believed to be important in regulating ATPase activity and the flow of protons through the CF(0) complex.</text>
</comment>